<dbReference type="AlphaFoldDB" id="A0A498L4T5"/>
<name>A0A498L4T5_LABRO</name>
<gene>
    <name evidence="1" type="ORF">ROHU_013430</name>
</gene>
<evidence type="ECO:0000313" key="2">
    <source>
        <dbReference type="Proteomes" id="UP000290572"/>
    </source>
</evidence>
<dbReference type="Proteomes" id="UP000290572">
    <property type="component" value="Unassembled WGS sequence"/>
</dbReference>
<reference evidence="1 2" key="1">
    <citation type="submission" date="2018-03" db="EMBL/GenBank/DDBJ databases">
        <title>Draft genome sequence of Rohu Carp (Labeo rohita).</title>
        <authorList>
            <person name="Das P."/>
            <person name="Kushwaha B."/>
            <person name="Joshi C.G."/>
            <person name="Kumar D."/>
            <person name="Nagpure N.S."/>
            <person name="Sahoo L."/>
            <person name="Das S.P."/>
            <person name="Bit A."/>
            <person name="Patnaik S."/>
            <person name="Meher P.K."/>
            <person name="Jayasankar P."/>
            <person name="Koringa P.G."/>
            <person name="Patel N.V."/>
            <person name="Hinsu A.T."/>
            <person name="Kumar R."/>
            <person name="Pandey M."/>
            <person name="Agarwal S."/>
            <person name="Srivastava S."/>
            <person name="Singh M."/>
            <person name="Iquebal M.A."/>
            <person name="Jaiswal S."/>
            <person name="Angadi U.B."/>
            <person name="Kumar N."/>
            <person name="Raza M."/>
            <person name="Shah T.M."/>
            <person name="Rai A."/>
            <person name="Jena J.K."/>
        </authorList>
    </citation>
    <scope>NUCLEOTIDE SEQUENCE [LARGE SCALE GENOMIC DNA]</scope>
    <source>
        <strain evidence="1">DASCIFA01</strain>
        <tissue evidence="1">Testis</tissue>
    </source>
</reference>
<keyword evidence="2" id="KW-1185">Reference proteome</keyword>
<protein>
    <submittedName>
        <fullName evidence="1">Uncharacterized protein</fullName>
    </submittedName>
</protein>
<accession>A0A498L4T5</accession>
<comment type="caution">
    <text evidence="1">The sequence shown here is derived from an EMBL/GenBank/DDBJ whole genome shotgun (WGS) entry which is preliminary data.</text>
</comment>
<organism evidence="1 2">
    <name type="scientific">Labeo rohita</name>
    <name type="common">Indian major carp</name>
    <name type="synonym">Cyprinus rohita</name>
    <dbReference type="NCBI Taxonomy" id="84645"/>
    <lineage>
        <taxon>Eukaryota</taxon>
        <taxon>Metazoa</taxon>
        <taxon>Chordata</taxon>
        <taxon>Craniata</taxon>
        <taxon>Vertebrata</taxon>
        <taxon>Euteleostomi</taxon>
        <taxon>Actinopterygii</taxon>
        <taxon>Neopterygii</taxon>
        <taxon>Teleostei</taxon>
        <taxon>Ostariophysi</taxon>
        <taxon>Cypriniformes</taxon>
        <taxon>Cyprinidae</taxon>
        <taxon>Labeoninae</taxon>
        <taxon>Labeonini</taxon>
        <taxon>Labeo</taxon>
    </lineage>
</organism>
<proteinExistence type="predicted"/>
<sequence>MAQGGVASEIGMRDTARPVFVHTGGILKRKDTPHRPNDLIKGEVEQGQMVHRLSCLGEISIRIQNHRELEKQDCPQILVWGTNISLDVRTLRNSETVPELVREEVQRSFVCTEPTSTASSPAVAKLFLVRGQVHKWHACNPTESL</sequence>
<evidence type="ECO:0000313" key="1">
    <source>
        <dbReference type="EMBL" id="RXN03411.1"/>
    </source>
</evidence>
<dbReference type="EMBL" id="QBIY01013482">
    <property type="protein sequence ID" value="RXN03411.1"/>
    <property type="molecule type" value="Genomic_DNA"/>
</dbReference>